<dbReference type="EMBL" id="FORM01000002">
    <property type="protein sequence ID" value="SFI82487.1"/>
    <property type="molecule type" value="Genomic_DNA"/>
</dbReference>
<organism evidence="1 2">
    <name type="scientific">Olleya namhaensis</name>
    <dbReference type="NCBI Taxonomy" id="1144750"/>
    <lineage>
        <taxon>Bacteria</taxon>
        <taxon>Pseudomonadati</taxon>
        <taxon>Bacteroidota</taxon>
        <taxon>Flavobacteriia</taxon>
        <taxon>Flavobacteriales</taxon>
        <taxon>Flavobacteriaceae</taxon>
    </lineage>
</organism>
<dbReference type="InterPro" id="IPR026265">
    <property type="entry name" value="LptC"/>
</dbReference>
<dbReference type="Proteomes" id="UP000199559">
    <property type="component" value="Unassembled WGS sequence"/>
</dbReference>
<dbReference type="PROSITE" id="PS51257">
    <property type="entry name" value="PROKAR_LIPOPROTEIN"/>
    <property type="match status" value="1"/>
</dbReference>
<dbReference type="Pfam" id="PF06835">
    <property type="entry name" value="LptC"/>
    <property type="match status" value="1"/>
</dbReference>
<name>A0A1I3LCR5_9FLAO</name>
<accession>A0A1I3LCR5</accession>
<dbReference type="GO" id="GO:0005886">
    <property type="term" value="C:plasma membrane"/>
    <property type="evidence" value="ECO:0007669"/>
    <property type="project" value="InterPro"/>
</dbReference>
<proteinExistence type="predicted"/>
<protein>
    <submittedName>
        <fullName evidence="1">LPS export ABC transporter protein LptC</fullName>
    </submittedName>
</protein>
<dbReference type="AlphaFoldDB" id="A0A1I3LCR5"/>
<dbReference type="NCBIfam" id="TIGR04409">
    <property type="entry name" value="LptC_YrbK"/>
    <property type="match status" value="1"/>
</dbReference>
<keyword evidence="2" id="KW-1185">Reference proteome</keyword>
<evidence type="ECO:0000313" key="2">
    <source>
        <dbReference type="Proteomes" id="UP000199559"/>
    </source>
</evidence>
<sequence length="184" mass="20682">MQKHKLHIIKNTVIAFAMTLFFACKSNLKDVKQIGMSANDPVGVSDSINLKYTDSGRLSANLISPKMYDYSNRAFAYSEFPEGVILHLYDKNDAKTTIISDYAIIYNNTDLIDLRGNVIAATPTNDSLFAEQLYYDQTKEWLFTNLPATYRSKGYVTSGRGFDSDKDFKKAEILGVTGQFAVQE</sequence>
<gene>
    <name evidence="1" type="ORF">SAMN05443431_102343</name>
</gene>
<dbReference type="Gene3D" id="2.60.450.10">
    <property type="entry name" value="Lipopolysaccharide (LPS) transport protein A like domain"/>
    <property type="match status" value="1"/>
</dbReference>
<dbReference type="GO" id="GO:0015221">
    <property type="term" value="F:lipopolysaccharide transmembrane transporter activity"/>
    <property type="evidence" value="ECO:0007669"/>
    <property type="project" value="InterPro"/>
</dbReference>
<dbReference type="STRING" id="1144750.SAMN05443431_102343"/>
<reference evidence="2" key="1">
    <citation type="submission" date="2016-10" db="EMBL/GenBank/DDBJ databases">
        <authorList>
            <person name="Varghese N."/>
            <person name="Submissions S."/>
        </authorList>
    </citation>
    <scope>NUCLEOTIDE SEQUENCE [LARGE SCALE GENOMIC DNA]</scope>
    <source>
        <strain evidence="2">DSM 28881</strain>
    </source>
</reference>
<dbReference type="RefSeq" id="WP_090837974.1">
    <property type="nucleotide sequence ID" value="NZ_CANMCU010000001.1"/>
</dbReference>
<evidence type="ECO:0000313" key="1">
    <source>
        <dbReference type="EMBL" id="SFI82487.1"/>
    </source>
</evidence>
<dbReference type="InterPro" id="IPR010664">
    <property type="entry name" value="LipoPS_assembly_LptC-rel"/>
</dbReference>